<dbReference type="SFLD" id="SFLDG01140">
    <property type="entry name" value="C2.B:_Phosphomannomutase_and_P"/>
    <property type="match status" value="1"/>
</dbReference>
<dbReference type="Proteomes" id="UP001162640">
    <property type="component" value="Unassembled WGS sequence"/>
</dbReference>
<gene>
    <name evidence="2" type="ORF">TL16_g12588</name>
</gene>
<reference evidence="3" key="1">
    <citation type="journal article" date="2023" name="Commun. Biol.">
        <title>Genome analysis of Parmales, the sister group of diatoms, reveals the evolutionary specialization of diatoms from phago-mixotrophs to photoautotrophs.</title>
        <authorList>
            <person name="Ban H."/>
            <person name="Sato S."/>
            <person name="Yoshikawa S."/>
            <person name="Yamada K."/>
            <person name="Nakamura Y."/>
            <person name="Ichinomiya M."/>
            <person name="Sato N."/>
            <person name="Blanc-Mathieu R."/>
            <person name="Endo H."/>
            <person name="Kuwata A."/>
            <person name="Ogata H."/>
        </authorList>
    </citation>
    <scope>NUCLEOTIDE SEQUENCE [LARGE SCALE GENOMIC DNA]</scope>
</reference>
<dbReference type="NCBIfam" id="TIGR00099">
    <property type="entry name" value="Cof-subfamily"/>
    <property type="match status" value="1"/>
</dbReference>
<dbReference type="Gene3D" id="3.40.50.720">
    <property type="entry name" value="NAD(P)-binding Rossmann-like Domain"/>
    <property type="match status" value="1"/>
</dbReference>
<proteinExistence type="predicted"/>
<dbReference type="AlphaFoldDB" id="A0A9W7BL90"/>
<dbReference type="InterPro" id="IPR001509">
    <property type="entry name" value="Epimerase_deHydtase"/>
</dbReference>
<dbReference type="InterPro" id="IPR000150">
    <property type="entry name" value="Cof"/>
</dbReference>
<dbReference type="Pfam" id="PF01370">
    <property type="entry name" value="Epimerase"/>
    <property type="match status" value="1"/>
</dbReference>
<comment type="caution">
    <text evidence="2">The sequence shown here is derived from an EMBL/GenBank/DDBJ whole genome shotgun (WGS) entry which is preliminary data.</text>
</comment>
<dbReference type="CDD" id="cd07516">
    <property type="entry name" value="HAD_Pase"/>
    <property type="match status" value="1"/>
</dbReference>
<evidence type="ECO:0000313" key="3">
    <source>
        <dbReference type="Proteomes" id="UP001162640"/>
    </source>
</evidence>
<dbReference type="Gene3D" id="3.40.50.1000">
    <property type="entry name" value="HAD superfamily/HAD-like"/>
    <property type="match status" value="1"/>
</dbReference>
<dbReference type="InterPro" id="IPR023214">
    <property type="entry name" value="HAD_sf"/>
</dbReference>
<dbReference type="InterPro" id="IPR006379">
    <property type="entry name" value="HAD-SF_hydro_IIB"/>
</dbReference>
<dbReference type="NCBIfam" id="TIGR01484">
    <property type="entry name" value="HAD-SF-IIB"/>
    <property type="match status" value="1"/>
</dbReference>
<dbReference type="EMBL" id="BLQM01000519">
    <property type="protein sequence ID" value="GMH93296.1"/>
    <property type="molecule type" value="Genomic_DNA"/>
</dbReference>
<dbReference type="Pfam" id="PF08282">
    <property type="entry name" value="Hydrolase_3"/>
    <property type="match status" value="1"/>
</dbReference>
<dbReference type="GO" id="GO:0005829">
    <property type="term" value="C:cytosol"/>
    <property type="evidence" value="ECO:0007669"/>
    <property type="project" value="TreeGrafter"/>
</dbReference>
<dbReference type="InterPro" id="IPR036291">
    <property type="entry name" value="NAD(P)-bd_dom_sf"/>
</dbReference>
<accession>A0A9W7BL90</accession>
<evidence type="ECO:0000259" key="1">
    <source>
        <dbReference type="Pfam" id="PF01370"/>
    </source>
</evidence>
<evidence type="ECO:0000313" key="2">
    <source>
        <dbReference type="EMBL" id="GMH93296.1"/>
    </source>
</evidence>
<dbReference type="PANTHER" id="PTHR10000">
    <property type="entry name" value="PHOSPHOSERINE PHOSPHATASE"/>
    <property type="match status" value="1"/>
</dbReference>
<dbReference type="SUPFAM" id="SSF56784">
    <property type="entry name" value="HAD-like"/>
    <property type="match status" value="1"/>
</dbReference>
<name>A0A9W7BL90_9STRA</name>
<dbReference type="SFLD" id="SFLDS00003">
    <property type="entry name" value="Haloacid_Dehalogenase"/>
    <property type="match status" value="1"/>
</dbReference>
<dbReference type="SUPFAM" id="SSF51735">
    <property type="entry name" value="NAD(P)-binding Rossmann-fold domains"/>
    <property type="match status" value="1"/>
</dbReference>
<dbReference type="Gene3D" id="3.30.1240.10">
    <property type="match status" value="1"/>
</dbReference>
<feature type="domain" description="NAD-dependent epimerase/dehydratase" evidence="1">
    <location>
        <begin position="5"/>
        <end position="216"/>
    </location>
</feature>
<protein>
    <recommendedName>
        <fullName evidence="1">NAD-dependent epimerase/dehydratase domain-containing protein</fullName>
    </recommendedName>
</protein>
<sequence length="551" mass="60333">MKSALIVGLGSIGSGLKTAFLKNGYKTLTVDPYQKKADFVMPFEAIDDETLNCLLEDCTTVCYSAEIGNRDDYIRNPTLGTENAERYTHFVKKISEINPAIHVNYIGGSWTRYGISDESLNVKDDSVLKPDPNAYEQAKTIACALCSDLSEKYNICCTFWDYISVVPNYSPNFTIYKMVSESERVGEITVSKGDYGRPLLHSDDAGEAVVKYVDKVCNDGASNLLKPFRVVIMPGSFTKFEIFLMSWRGLMDTCEAAVKEIYKVGGETKFKMCALDLDGTLLGSDHQLSAATIEKVRELSAKGVIIALATGRSGPAVYDHLEALGLGVDVPAVIYNGGVIMNFKAGTRAVDAKPMLVKSVPSAVAKSCIEVAGENGWLLQYYTHETIYANPKGDEHRDLMRRYVELTGASHTIVTDNYQGIAAEQEAIKILIMCDEAIVDEVMKVVKENIKGCTLIRGGFFIEVLRPGVCKGNSLVNLCEQFGIAKLEQTIAFGDGDNDVEFLELAGCGVAMKNAREGTKKVADMVTEFDNAEDGVAKFLAKLQQEGKFDI</sequence>
<dbReference type="PANTHER" id="PTHR10000:SF8">
    <property type="entry name" value="HAD SUPERFAMILY HYDROLASE-LIKE, TYPE 3"/>
    <property type="match status" value="1"/>
</dbReference>
<dbReference type="PROSITE" id="PS01229">
    <property type="entry name" value="COF_2"/>
    <property type="match status" value="1"/>
</dbReference>
<organism evidence="2 3">
    <name type="scientific">Triparma laevis f. inornata</name>
    <dbReference type="NCBI Taxonomy" id="1714386"/>
    <lineage>
        <taxon>Eukaryota</taxon>
        <taxon>Sar</taxon>
        <taxon>Stramenopiles</taxon>
        <taxon>Ochrophyta</taxon>
        <taxon>Bolidophyceae</taxon>
        <taxon>Parmales</taxon>
        <taxon>Triparmaceae</taxon>
        <taxon>Triparma</taxon>
    </lineage>
</organism>
<dbReference type="GO" id="GO:0016791">
    <property type="term" value="F:phosphatase activity"/>
    <property type="evidence" value="ECO:0007669"/>
    <property type="project" value="TreeGrafter"/>
</dbReference>
<dbReference type="InterPro" id="IPR036412">
    <property type="entry name" value="HAD-like_sf"/>
</dbReference>
<dbReference type="GO" id="GO:0000287">
    <property type="term" value="F:magnesium ion binding"/>
    <property type="evidence" value="ECO:0007669"/>
    <property type="project" value="TreeGrafter"/>
</dbReference>